<proteinExistence type="predicted"/>
<name>A0A0F9IZ20_9ZZZZ</name>
<dbReference type="AlphaFoldDB" id="A0A0F9IZ20"/>
<reference evidence="1" key="1">
    <citation type="journal article" date="2015" name="Nature">
        <title>Complex archaea that bridge the gap between prokaryotes and eukaryotes.</title>
        <authorList>
            <person name="Spang A."/>
            <person name="Saw J.H."/>
            <person name="Jorgensen S.L."/>
            <person name="Zaremba-Niedzwiedzka K."/>
            <person name="Martijn J."/>
            <person name="Lind A.E."/>
            <person name="van Eijk R."/>
            <person name="Schleper C."/>
            <person name="Guy L."/>
            <person name="Ettema T.J."/>
        </authorList>
    </citation>
    <scope>NUCLEOTIDE SEQUENCE</scope>
</reference>
<gene>
    <name evidence="1" type="ORF">LCGC14_1595460</name>
</gene>
<comment type="caution">
    <text evidence="1">The sequence shown here is derived from an EMBL/GenBank/DDBJ whole genome shotgun (WGS) entry which is preliminary data.</text>
</comment>
<protein>
    <submittedName>
        <fullName evidence="1">Uncharacterized protein</fullName>
    </submittedName>
</protein>
<evidence type="ECO:0000313" key="1">
    <source>
        <dbReference type="EMBL" id="KKM25389.1"/>
    </source>
</evidence>
<sequence length="87" mass="9656">MNNKRIHELEAALSASVEREDKLQEALECIDIWAKAYPLGVFPKPDLKKAAKVLKAADMTLDAISADAMRHVINGVKNIVTEVLQEK</sequence>
<accession>A0A0F9IZ20</accession>
<dbReference type="EMBL" id="LAZR01012729">
    <property type="protein sequence ID" value="KKM25389.1"/>
    <property type="molecule type" value="Genomic_DNA"/>
</dbReference>
<organism evidence="1">
    <name type="scientific">marine sediment metagenome</name>
    <dbReference type="NCBI Taxonomy" id="412755"/>
    <lineage>
        <taxon>unclassified sequences</taxon>
        <taxon>metagenomes</taxon>
        <taxon>ecological metagenomes</taxon>
    </lineage>
</organism>